<keyword evidence="2" id="KW-0012">Acyltransferase</keyword>
<gene>
    <name evidence="3" type="ORF">LSAA_6986</name>
</gene>
<accession>A0A7R8CQU3</accession>
<dbReference type="GO" id="GO:0008080">
    <property type="term" value="F:N-acetyltransferase activity"/>
    <property type="evidence" value="ECO:0007669"/>
    <property type="project" value="TreeGrafter"/>
</dbReference>
<name>A0A7R8CQU3_LEPSM</name>
<evidence type="ECO:0000313" key="3">
    <source>
        <dbReference type="EMBL" id="CAF2898943.1"/>
    </source>
</evidence>
<keyword evidence="1" id="KW-0808">Transferase</keyword>
<reference evidence="3" key="1">
    <citation type="submission" date="2021-02" db="EMBL/GenBank/DDBJ databases">
        <authorList>
            <person name="Bekaert M."/>
        </authorList>
    </citation>
    <scope>NUCLEOTIDE SEQUENCE</scope>
    <source>
        <strain evidence="3">IoA-00</strain>
    </source>
</reference>
<dbReference type="OrthoDB" id="7305308at2759"/>
<dbReference type="SUPFAM" id="SSF55729">
    <property type="entry name" value="Acyl-CoA N-acyltransferases (Nat)"/>
    <property type="match status" value="1"/>
</dbReference>
<organism evidence="3 4">
    <name type="scientific">Lepeophtheirus salmonis</name>
    <name type="common">Salmon louse</name>
    <name type="synonym">Caligus salmonis</name>
    <dbReference type="NCBI Taxonomy" id="72036"/>
    <lineage>
        <taxon>Eukaryota</taxon>
        <taxon>Metazoa</taxon>
        <taxon>Ecdysozoa</taxon>
        <taxon>Arthropoda</taxon>
        <taxon>Crustacea</taxon>
        <taxon>Multicrustacea</taxon>
        <taxon>Hexanauplia</taxon>
        <taxon>Copepoda</taxon>
        <taxon>Siphonostomatoida</taxon>
        <taxon>Caligidae</taxon>
        <taxon>Lepeophtheirus</taxon>
    </lineage>
</organism>
<evidence type="ECO:0000256" key="2">
    <source>
        <dbReference type="ARBA" id="ARBA00023315"/>
    </source>
</evidence>
<dbReference type="Gene3D" id="3.40.630.30">
    <property type="match status" value="1"/>
</dbReference>
<proteinExistence type="predicted"/>
<evidence type="ECO:0000256" key="1">
    <source>
        <dbReference type="ARBA" id="ARBA00022679"/>
    </source>
</evidence>
<keyword evidence="4" id="KW-1185">Reference proteome</keyword>
<protein>
    <submittedName>
        <fullName evidence="3">(salmon louse) hypothetical protein</fullName>
    </submittedName>
</protein>
<dbReference type="AlphaFoldDB" id="A0A7R8CQU3"/>
<dbReference type="PANTHER" id="PTHR10545">
    <property type="entry name" value="DIAMINE N-ACETYLTRANSFERASE"/>
    <property type="match status" value="1"/>
</dbReference>
<dbReference type="PANTHER" id="PTHR10545:SF29">
    <property type="entry name" value="GH14572P-RELATED"/>
    <property type="match status" value="1"/>
</dbReference>
<dbReference type="Proteomes" id="UP000675881">
    <property type="component" value="Chromosome 3"/>
</dbReference>
<sequence>MADPNIPSPQNPCLYLLGHSFTTELSTSRTLVQIGENPLFGGSLKCASLFSINFGEDCQSLLKLIVELVDYHDMLKSFKVTLKMLEENGFGSEATFKCKIAFDDEKPVGHCLYYYGYSSFKEELFIWKIFMSQRLIEVKELGNCSGKVFAKLPWIWDAVPVTSWWRIIIRQL</sequence>
<evidence type="ECO:0000313" key="4">
    <source>
        <dbReference type="Proteomes" id="UP000675881"/>
    </source>
</evidence>
<dbReference type="InterPro" id="IPR016181">
    <property type="entry name" value="Acyl_CoA_acyltransferase"/>
</dbReference>
<dbReference type="EMBL" id="HG994582">
    <property type="protein sequence ID" value="CAF2898943.1"/>
    <property type="molecule type" value="Genomic_DNA"/>
</dbReference>
<dbReference type="InterPro" id="IPR051016">
    <property type="entry name" value="Diverse_Substrate_AcTransf"/>
</dbReference>